<keyword evidence="2" id="KW-0813">Transport</keyword>
<feature type="transmembrane region" description="Helical" evidence="6">
    <location>
        <begin position="378"/>
        <end position="398"/>
    </location>
</feature>
<feature type="domain" description="Major facilitator superfamily (MFS) profile" evidence="7">
    <location>
        <begin position="1"/>
        <end position="429"/>
    </location>
</feature>
<reference evidence="9" key="1">
    <citation type="journal article" date="2019" name="Int. J. Syst. Evol. Microbiol.">
        <title>The Global Catalogue of Microorganisms (GCM) 10K type strain sequencing project: providing services to taxonomists for standard genome sequencing and annotation.</title>
        <authorList>
            <consortium name="The Broad Institute Genomics Platform"/>
            <consortium name="The Broad Institute Genome Sequencing Center for Infectious Disease"/>
            <person name="Wu L."/>
            <person name="Ma J."/>
        </authorList>
    </citation>
    <scope>NUCLEOTIDE SEQUENCE [LARGE SCALE GENOMIC DNA]</scope>
    <source>
        <strain evidence="9">JCM 16904</strain>
    </source>
</reference>
<gene>
    <name evidence="8" type="ORF">GCM10022224_025190</name>
</gene>
<evidence type="ECO:0000256" key="6">
    <source>
        <dbReference type="SAM" id="Phobius"/>
    </source>
</evidence>
<keyword evidence="4 6" id="KW-1133">Transmembrane helix</keyword>
<evidence type="ECO:0000256" key="3">
    <source>
        <dbReference type="ARBA" id="ARBA00022692"/>
    </source>
</evidence>
<feature type="transmembrane region" description="Helical" evidence="6">
    <location>
        <begin position="315"/>
        <end position="332"/>
    </location>
</feature>
<proteinExistence type="predicted"/>
<evidence type="ECO:0000313" key="9">
    <source>
        <dbReference type="Proteomes" id="UP001500902"/>
    </source>
</evidence>
<feature type="transmembrane region" description="Helical" evidence="6">
    <location>
        <begin position="121"/>
        <end position="139"/>
    </location>
</feature>
<dbReference type="PANTHER" id="PTHR23501:SF191">
    <property type="entry name" value="VACUOLAR BASIC AMINO ACID TRANSPORTER 4"/>
    <property type="match status" value="1"/>
</dbReference>
<protein>
    <submittedName>
        <fullName evidence="8">MFS transporter</fullName>
    </submittedName>
</protein>
<name>A0ABP7BHB0_9ACTN</name>
<feature type="transmembrane region" description="Helical" evidence="6">
    <location>
        <begin position="190"/>
        <end position="208"/>
    </location>
</feature>
<feature type="transmembrane region" description="Helical" evidence="6">
    <location>
        <begin position="254"/>
        <end position="273"/>
    </location>
</feature>
<feature type="transmembrane region" description="Helical" evidence="6">
    <location>
        <begin position="214"/>
        <end position="233"/>
    </location>
</feature>
<dbReference type="InterPro" id="IPR011701">
    <property type="entry name" value="MFS"/>
</dbReference>
<feature type="transmembrane region" description="Helical" evidence="6">
    <location>
        <begin position="338"/>
        <end position="357"/>
    </location>
</feature>
<dbReference type="Gene3D" id="1.20.1250.20">
    <property type="entry name" value="MFS general substrate transporter like domains"/>
    <property type="match status" value="1"/>
</dbReference>
<feature type="transmembrane region" description="Helical" evidence="6">
    <location>
        <begin position="88"/>
        <end position="109"/>
    </location>
</feature>
<dbReference type="PANTHER" id="PTHR23501">
    <property type="entry name" value="MAJOR FACILITATOR SUPERFAMILY"/>
    <property type="match status" value="1"/>
</dbReference>
<dbReference type="InterPro" id="IPR036259">
    <property type="entry name" value="MFS_trans_sf"/>
</dbReference>
<keyword evidence="3 6" id="KW-0812">Transmembrane</keyword>
<evidence type="ECO:0000256" key="1">
    <source>
        <dbReference type="ARBA" id="ARBA00004429"/>
    </source>
</evidence>
<evidence type="ECO:0000256" key="2">
    <source>
        <dbReference type="ARBA" id="ARBA00022448"/>
    </source>
</evidence>
<feature type="transmembrane region" description="Helical" evidence="6">
    <location>
        <begin position="410"/>
        <end position="427"/>
    </location>
</feature>
<keyword evidence="9" id="KW-1185">Reference proteome</keyword>
<sequence>MVLGSILNPINSSMLAVALIPIGAAFGAPPSETAWLVTALYLATAVGQPVIGRFVDAYGPRPLYLAGTALVGVAGLMAVFAPGLGLLIVSRVLLGIGTSAAYPASMYLLRSEAERTGLRNPGGVLAVLSISNQVIAVIGPSLGGLLIALGGWHLIFTVNVPLSLACLVLGALRLPRRPEPRMEQERRADLPGMVLFAGMLTSFMLFLMEPDLRHVYLVAVAAVAGAGFAWWELRREEPFVDLRVLRGNAPLLATYGRQVLAFTTSYAFLYGFTQWLEDSRSLSPSQAGLVLLPLSATAIAATALTSRYAEVRGKLLVGSVVQIGGCAALLSLHPASPVWAPAAVGGVVGVSQGLIGLANQNALYAQADPARMGSSAGLLRTFMYLGALLASAANAAFYRDGATTDGLHHLSRLLLVCSVALLLLTVADRSLRRVGAR</sequence>
<feature type="transmembrane region" description="Helical" evidence="6">
    <location>
        <begin position="145"/>
        <end position="169"/>
    </location>
</feature>
<evidence type="ECO:0000256" key="5">
    <source>
        <dbReference type="ARBA" id="ARBA00023136"/>
    </source>
</evidence>
<feature type="transmembrane region" description="Helical" evidence="6">
    <location>
        <begin position="285"/>
        <end position="303"/>
    </location>
</feature>
<dbReference type="EMBL" id="BAAAZP010000047">
    <property type="protein sequence ID" value="GAA3660803.1"/>
    <property type="molecule type" value="Genomic_DNA"/>
</dbReference>
<feature type="transmembrane region" description="Helical" evidence="6">
    <location>
        <begin position="34"/>
        <end position="51"/>
    </location>
</feature>
<dbReference type="Pfam" id="PF07690">
    <property type="entry name" value="MFS_1"/>
    <property type="match status" value="1"/>
</dbReference>
<accession>A0ABP7BHB0</accession>
<dbReference type="SUPFAM" id="SSF103473">
    <property type="entry name" value="MFS general substrate transporter"/>
    <property type="match status" value="1"/>
</dbReference>
<dbReference type="PROSITE" id="PS50850">
    <property type="entry name" value="MFS"/>
    <property type="match status" value="1"/>
</dbReference>
<comment type="subcellular location">
    <subcellularLocation>
        <location evidence="1">Cell inner membrane</location>
        <topology evidence="1">Multi-pass membrane protein</topology>
    </subcellularLocation>
</comment>
<dbReference type="RefSeq" id="WP_344876349.1">
    <property type="nucleotide sequence ID" value="NZ_BAAAZP010000047.1"/>
</dbReference>
<keyword evidence="5 6" id="KW-0472">Membrane</keyword>
<dbReference type="InterPro" id="IPR020846">
    <property type="entry name" value="MFS_dom"/>
</dbReference>
<organism evidence="8 9">
    <name type="scientific">Nonomuraea antimicrobica</name>
    <dbReference type="NCBI Taxonomy" id="561173"/>
    <lineage>
        <taxon>Bacteria</taxon>
        <taxon>Bacillati</taxon>
        <taxon>Actinomycetota</taxon>
        <taxon>Actinomycetes</taxon>
        <taxon>Streptosporangiales</taxon>
        <taxon>Streptosporangiaceae</taxon>
        <taxon>Nonomuraea</taxon>
    </lineage>
</organism>
<evidence type="ECO:0000313" key="8">
    <source>
        <dbReference type="EMBL" id="GAA3660803.1"/>
    </source>
</evidence>
<evidence type="ECO:0000256" key="4">
    <source>
        <dbReference type="ARBA" id="ARBA00022989"/>
    </source>
</evidence>
<comment type="caution">
    <text evidence="8">The sequence shown here is derived from an EMBL/GenBank/DDBJ whole genome shotgun (WGS) entry which is preliminary data.</text>
</comment>
<feature type="transmembrane region" description="Helical" evidence="6">
    <location>
        <begin position="12"/>
        <end position="28"/>
    </location>
</feature>
<evidence type="ECO:0000259" key="7">
    <source>
        <dbReference type="PROSITE" id="PS50850"/>
    </source>
</evidence>
<dbReference type="Proteomes" id="UP001500902">
    <property type="component" value="Unassembled WGS sequence"/>
</dbReference>
<feature type="transmembrane region" description="Helical" evidence="6">
    <location>
        <begin position="63"/>
        <end position="82"/>
    </location>
</feature>